<keyword evidence="2" id="KW-0548">Nucleotidyltransferase</keyword>
<evidence type="ECO:0000256" key="6">
    <source>
        <dbReference type="ARBA" id="ARBA00022918"/>
    </source>
</evidence>
<dbReference type="CDD" id="cd09274">
    <property type="entry name" value="RNase_HI_RT_Ty3"/>
    <property type="match status" value="1"/>
</dbReference>
<keyword evidence="9" id="KW-1185">Reference proteome</keyword>
<dbReference type="Gene3D" id="3.30.420.10">
    <property type="entry name" value="Ribonuclease H-like superfamily/Ribonuclease H"/>
    <property type="match status" value="1"/>
</dbReference>
<dbReference type="GO" id="GO:0016787">
    <property type="term" value="F:hydrolase activity"/>
    <property type="evidence" value="ECO:0007669"/>
    <property type="project" value="UniProtKB-KW"/>
</dbReference>
<dbReference type="Pfam" id="PF17917">
    <property type="entry name" value="RT_RNaseH"/>
    <property type="match status" value="1"/>
</dbReference>
<dbReference type="InterPro" id="IPR050951">
    <property type="entry name" value="Retrovirus_Pol_polyprotein"/>
</dbReference>
<organism evidence="8 9">
    <name type="scientific">Daphnia sinensis</name>
    <dbReference type="NCBI Taxonomy" id="1820382"/>
    <lineage>
        <taxon>Eukaryota</taxon>
        <taxon>Metazoa</taxon>
        <taxon>Ecdysozoa</taxon>
        <taxon>Arthropoda</taxon>
        <taxon>Crustacea</taxon>
        <taxon>Branchiopoda</taxon>
        <taxon>Diplostraca</taxon>
        <taxon>Cladocera</taxon>
        <taxon>Anomopoda</taxon>
        <taxon>Daphniidae</taxon>
        <taxon>Daphnia</taxon>
        <taxon>Daphnia similis group</taxon>
    </lineage>
</organism>
<dbReference type="InterPro" id="IPR041373">
    <property type="entry name" value="RT_RNaseH"/>
</dbReference>
<protein>
    <submittedName>
        <fullName evidence="8">KRAB-A domain-containing protein</fullName>
    </submittedName>
</protein>
<dbReference type="Proteomes" id="UP000820818">
    <property type="component" value="Linkage Group LG7"/>
</dbReference>
<comment type="caution">
    <text evidence="8">The sequence shown here is derived from an EMBL/GenBank/DDBJ whole genome shotgun (WGS) entry which is preliminary data.</text>
</comment>
<dbReference type="GO" id="GO:0003964">
    <property type="term" value="F:RNA-directed DNA polymerase activity"/>
    <property type="evidence" value="ECO:0007669"/>
    <property type="project" value="UniProtKB-KW"/>
</dbReference>
<evidence type="ECO:0000256" key="2">
    <source>
        <dbReference type="ARBA" id="ARBA00022695"/>
    </source>
</evidence>
<dbReference type="InterPro" id="IPR043502">
    <property type="entry name" value="DNA/RNA_pol_sf"/>
</dbReference>
<proteinExistence type="predicted"/>
<evidence type="ECO:0000256" key="1">
    <source>
        <dbReference type="ARBA" id="ARBA00022679"/>
    </source>
</evidence>
<keyword evidence="4" id="KW-0255">Endonuclease</keyword>
<dbReference type="AlphaFoldDB" id="A0AAD5PQ69"/>
<keyword evidence="1" id="KW-0808">Transferase</keyword>
<feature type="domain" description="Reverse transcriptase RNase H-like" evidence="7">
    <location>
        <begin position="2"/>
        <end position="73"/>
    </location>
</feature>
<dbReference type="GO" id="GO:0004519">
    <property type="term" value="F:endonuclease activity"/>
    <property type="evidence" value="ECO:0007669"/>
    <property type="project" value="UniProtKB-KW"/>
</dbReference>
<gene>
    <name evidence="8" type="ORF">GHT06_018515</name>
</gene>
<dbReference type="GO" id="GO:0003676">
    <property type="term" value="F:nucleic acid binding"/>
    <property type="evidence" value="ECO:0007669"/>
    <property type="project" value="InterPro"/>
</dbReference>
<name>A0AAD5PQ69_9CRUS</name>
<evidence type="ECO:0000313" key="9">
    <source>
        <dbReference type="Proteomes" id="UP000820818"/>
    </source>
</evidence>
<sequence>MQDGQEHPLAYFSRQLRKAEMKYSTTEKEALAVIEAIKHFRHYLLDKPFEIISDHRPLQWLRNQKDNNGRLASIQPVSNDVKMICEKQGEEKLCIAIRNYLERGELEEKFNQSKPDWVKEIAYFEIIEGTLYRQELPSKDKLKDGNHINWEDMLDDVLFAYRSSSHSSTLETPYYLVHGRDPNIPINEFVDASPQIFKFATDYPKLAAATTASSLRRLGPR</sequence>
<dbReference type="SUPFAM" id="SSF56672">
    <property type="entry name" value="DNA/RNA polymerases"/>
    <property type="match status" value="1"/>
</dbReference>
<accession>A0AAD5PQ69</accession>
<evidence type="ECO:0000256" key="4">
    <source>
        <dbReference type="ARBA" id="ARBA00022759"/>
    </source>
</evidence>
<evidence type="ECO:0000313" key="8">
    <source>
        <dbReference type="EMBL" id="KAI9555961.1"/>
    </source>
</evidence>
<reference evidence="8 9" key="1">
    <citation type="submission" date="2022-05" db="EMBL/GenBank/DDBJ databases">
        <title>A multi-omics perspective on studying reproductive biology in Daphnia sinensis.</title>
        <authorList>
            <person name="Jia J."/>
        </authorList>
    </citation>
    <scope>NUCLEOTIDE SEQUENCE [LARGE SCALE GENOMIC DNA]</scope>
    <source>
        <strain evidence="8 9">WSL</strain>
    </source>
</reference>
<keyword evidence="6" id="KW-0695">RNA-directed DNA polymerase</keyword>
<dbReference type="InterPro" id="IPR036397">
    <property type="entry name" value="RNaseH_sf"/>
</dbReference>
<keyword evidence="5" id="KW-0378">Hydrolase</keyword>
<keyword evidence="3" id="KW-0540">Nuclease</keyword>
<dbReference type="EMBL" id="WJBH02000007">
    <property type="protein sequence ID" value="KAI9555961.1"/>
    <property type="molecule type" value="Genomic_DNA"/>
</dbReference>
<dbReference type="PANTHER" id="PTHR37984">
    <property type="entry name" value="PROTEIN CBG26694"/>
    <property type="match status" value="1"/>
</dbReference>
<evidence type="ECO:0000256" key="5">
    <source>
        <dbReference type="ARBA" id="ARBA00022801"/>
    </source>
</evidence>
<evidence type="ECO:0000259" key="7">
    <source>
        <dbReference type="Pfam" id="PF17917"/>
    </source>
</evidence>
<dbReference type="PANTHER" id="PTHR37984:SF5">
    <property type="entry name" value="PROTEIN NYNRIN-LIKE"/>
    <property type="match status" value="1"/>
</dbReference>
<evidence type="ECO:0000256" key="3">
    <source>
        <dbReference type="ARBA" id="ARBA00022722"/>
    </source>
</evidence>